<dbReference type="CDD" id="cd20069">
    <property type="entry name" value="5TM_Oxa1-like"/>
    <property type="match status" value="1"/>
</dbReference>
<evidence type="ECO:0000256" key="3">
    <source>
        <dbReference type="ARBA" id="ARBA00022692"/>
    </source>
</evidence>
<dbReference type="InterPro" id="IPR001708">
    <property type="entry name" value="YidC/ALB3/OXA1/COX18"/>
</dbReference>
<evidence type="ECO:0000259" key="11">
    <source>
        <dbReference type="Pfam" id="PF02096"/>
    </source>
</evidence>
<proteinExistence type="inferred from homology"/>
<evidence type="ECO:0000256" key="7">
    <source>
        <dbReference type="ARBA" id="ARBA00023128"/>
    </source>
</evidence>
<protein>
    <submittedName>
        <fullName evidence="12">60Kd inner membrane protein-domain-containing protein</fullName>
    </submittedName>
</protein>
<keyword evidence="13" id="KW-1185">Reference proteome</keyword>
<organism evidence="12 13">
    <name type="scientific">Rhodofomes roseus</name>
    <dbReference type="NCBI Taxonomy" id="34475"/>
    <lineage>
        <taxon>Eukaryota</taxon>
        <taxon>Fungi</taxon>
        <taxon>Dikarya</taxon>
        <taxon>Basidiomycota</taxon>
        <taxon>Agaricomycotina</taxon>
        <taxon>Agaricomycetes</taxon>
        <taxon>Polyporales</taxon>
        <taxon>Rhodofomes</taxon>
    </lineage>
</organism>
<evidence type="ECO:0000256" key="6">
    <source>
        <dbReference type="ARBA" id="ARBA00022989"/>
    </source>
</evidence>
<keyword evidence="5" id="KW-0809">Transit peptide</keyword>
<evidence type="ECO:0000256" key="8">
    <source>
        <dbReference type="ARBA" id="ARBA00023136"/>
    </source>
</evidence>
<feature type="domain" description="Membrane insertase YidC/Oxa/ALB C-terminal" evidence="11">
    <location>
        <begin position="164"/>
        <end position="357"/>
    </location>
</feature>
<evidence type="ECO:0000256" key="10">
    <source>
        <dbReference type="SAM" id="Phobius"/>
    </source>
</evidence>
<evidence type="ECO:0000313" key="13">
    <source>
        <dbReference type="Proteomes" id="UP000814176"/>
    </source>
</evidence>
<keyword evidence="7" id="KW-0496">Mitochondrion</keyword>
<reference evidence="12 13" key="1">
    <citation type="journal article" date="2021" name="Environ. Microbiol.">
        <title>Gene family expansions and transcriptome signatures uncover fungal adaptations to wood decay.</title>
        <authorList>
            <person name="Hage H."/>
            <person name="Miyauchi S."/>
            <person name="Viragh M."/>
            <person name="Drula E."/>
            <person name="Min B."/>
            <person name="Chaduli D."/>
            <person name="Navarro D."/>
            <person name="Favel A."/>
            <person name="Norest M."/>
            <person name="Lesage-Meessen L."/>
            <person name="Balint B."/>
            <person name="Merenyi Z."/>
            <person name="de Eugenio L."/>
            <person name="Morin E."/>
            <person name="Martinez A.T."/>
            <person name="Baldrian P."/>
            <person name="Stursova M."/>
            <person name="Martinez M.J."/>
            <person name="Novotny C."/>
            <person name="Magnuson J.K."/>
            <person name="Spatafora J.W."/>
            <person name="Maurice S."/>
            <person name="Pangilinan J."/>
            <person name="Andreopoulos W."/>
            <person name="LaButti K."/>
            <person name="Hundley H."/>
            <person name="Na H."/>
            <person name="Kuo A."/>
            <person name="Barry K."/>
            <person name="Lipzen A."/>
            <person name="Henrissat B."/>
            <person name="Riley R."/>
            <person name="Ahrendt S."/>
            <person name="Nagy L.G."/>
            <person name="Grigoriev I.V."/>
            <person name="Martin F."/>
            <person name="Rosso M.N."/>
        </authorList>
    </citation>
    <scope>NUCLEOTIDE SEQUENCE [LARGE SCALE GENOMIC DNA]</scope>
    <source>
        <strain evidence="12 13">CIRM-BRFM 1785</strain>
    </source>
</reference>
<sequence>MVYVHRLGYLGSRVSLQAACHSQSRLTAPILLYRTRPLQSLRPSGLSHNARSYWWSSSPKAPQEPVVDKQLTAEEFAPEQPWALEQSPVDPVEGITAAVNAPVTGSELASVPTDIPVDISALVSTPPPPMQYGDLASLGLVGWMPAGFCRWGMEALHVSTGMPWFWTIVGATLITRVVLFPLTVKSMRSTAALAPHQEEISRLRQKMQLAQESKDMILLQQVALKQQSIYEKAGVSMASMALLPLVQLPITLGMFFGVKALCDLPVEQLKYSGLSYLPDLTVADPTGVLPIAAAVLVNLQLTLGAREMIASPQTAHLVNLFRVMSLVSIPLCWNLPTGTMVYIITSIIGLMGQSLVLRPTAIKRLLKIPIVKDQQQAKPATIMESIAFLKKWWQDKKREQEAAIRRRR</sequence>
<dbReference type="InterPro" id="IPR028055">
    <property type="entry name" value="YidC/Oxa/ALB_C"/>
</dbReference>
<keyword evidence="6 10" id="KW-1133">Transmembrane helix</keyword>
<gene>
    <name evidence="12" type="ORF">C8Q71DRAFT_754378</name>
</gene>
<evidence type="ECO:0000256" key="9">
    <source>
        <dbReference type="RuleBase" id="RU003945"/>
    </source>
</evidence>
<comment type="caution">
    <text evidence="12">The sequence shown here is derived from an EMBL/GenBank/DDBJ whole genome shotgun (WGS) entry which is preliminary data.</text>
</comment>
<keyword evidence="4" id="KW-0999">Mitochondrion inner membrane</keyword>
<comment type="subcellular location">
    <subcellularLocation>
        <location evidence="9">Membrane</location>
        <topology evidence="9">Multi-pass membrane protein</topology>
    </subcellularLocation>
    <subcellularLocation>
        <location evidence="1">Mitochondrion inner membrane</location>
        <topology evidence="1">Multi-pass membrane protein</topology>
    </subcellularLocation>
</comment>
<feature type="transmembrane region" description="Helical" evidence="10">
    <location>
        <begin position="165"/>
        <end position="184"/>
    </location>
</feature>
<dbReference type="PANTHER" id="PTHR12428">
    <property type="entry name" value="OXA1"/>
    <property type="match status" value="1"/>
</dbReference>
<feature type="transmembrane region" description="Helical" evidence="10">
    <location>
        <begin position="235"/>
        <end position="256"/>
    </location>
</feature>
<evidence type="ECO:0000313" key="12">
    <source>
        <dbReference type="EMBL" id="KAH9837769.1"/>
    </source>
</evidence>
<keyword evidence="8 10" id="KW-0472">Membrane</keyword>
<evidence type="ECO:0000256" key="4">
    <source>
        <dbReference type="ARBA" id="ARBA00022792"/>
    </source>
</evidence>
<dbReference type="Pfam" id="PF02096">
    <property type="entry name" value="60KD_IMP"/>
    <property type="match status" value="1"/>
</dbReference>
<comment type="similarity">
    <text evidence="2 9">Belongs to the OXA1/ALB3/YidC family.</text>
</comment>
<accession>A0ABQ8KIH9</accession>
<dbReference type="RefSeq" id="XP_047779807.1">
    <property type="nucleotide sequence ID" value="XM_047923488.1"/>
</dbReference>
<feature type="transmembrane region" description="Helical" evidence="10">
    <location>
        <begin position="339"/>
        <end position="357"/>
    </location>
</feature>
<dbReference type="PANTHER" id="PTHR12428:SF66">
    <property type="entry name" value="MITOCHONDRIAL INNER MEMBRANE PROTEIN OXA1L"/>
    <property type="match status" value="1"/>
</dbReference>
<evidence type="ECO:0000256" key="5">
    <source>
        <dbReference type="ARBA" id="ARBA00022946"/>
    </source>
</evidence>
<dbReference type="EMBL" id="JADCUA010000008">
    <property type="protein sequence ID" value="KAH9837769.1"/>
    <property type="molecule type" value="Genomic_DNA"/>
</dbReference>
<name>A0ABQ8KIH9_9APHY</name>
<evidence type="ECO:0000256" key="1">
    <source>
        <dbReference type="ARBA" id="ARBA00004448"/>
    </source>
</evidence>
<keyword evidence="3 9" id="KW-0812">Transmembrane</keyword>
<evidence type="ECO:0000256" key="2">
    <source>
        <dbReference type="ARBA" id="ARBA00009877"/>
    </source>
</evidence>
<dbReference type="Proteomes" id="UP000814176">
    <property type="component" value="Unassembled WGS sequence"/>
</dbReference>
<dbReference type="GeneID" id="72004220"/>